<dbReference type="EMBL" id="VICH01000007">
    <property type="protein sequence ID" value="TQV67187.1"/>
    <property type="molecule type" value="Genomic_DNA"/>
</dbReference>
<accession>A0A545SQE9</accession>
<keyword evidence="7 8" id="KW-0472">Membrane</keyword>
<keyword evidence="3" id="KW-0328">Glycosyltransferase</keyword>
<dbReference type="RefSeq" id="WP_142853999.1">
    <property type="nucleotide sequence ID" value="NZ_FXWW01000003.1"/>
</dbReference>
<dbReference type="InterPro" id="IPR050297">
    <property type="entry name" value="LipidA_mod_glycosyltrf_83"/>
</dbReference>
<dbReference type="Pfam" id="PF13231">
    <property type="entry name" value="PMT_2"/>
    <property type="match status" value="1"/>
</dbReference>
<feature type="transmembrane region" description="Helical" evidence="8">
    <location>
        <begin position="136"/>
        <end position="154"/>
    </location>
</feature>
<feature type="transmembrane region" description="Helical" evidence="8">
    <location>
        <begin position="348"/>
        <end position="365"/>
    </location>
</feature>
<dbReference type="GO" id="GO:0005886">
    <property type="term" value="C:plasma membrane"/>
    <property type="evidence" value="ECO:0007669"/>
    <property type="project" value="UniProtKB-SubCell"/>
</dbReference>
<dbReference type="AlphaFoldDB" id="A0A545SQE9"/>
<gene>
    <name evidence="10" type="ORF">FIL88_11435</name>
</gene>
<feature type="transmembrane region" description="Helical" evidence="8">
    <location>
        <begin position="12"/>
        <end position="31"/>
    </location>
</feature>
<dbReference type="PANTHER" id="PTHR33908">
    <property type="entry name" value="MANNOSYLTRANSFERASE YKCB-RELATED"/>
    <property type="match status" value="1"/>
</dbReference>
<feature type="transmembrane region" description="Helical" evidence="8">
    <location>
        <begin position="161"/>
        <end position="177"/>
    </location>
</feature>
<evidence type="ECO:0000313" key="10">
    <source>
        <dbReference type="EMBL" id="TQV67187.1"/>
    </source>
</evidence>
<evidence type="ECO:0000256" key="4">
    <source>
        <dbReference type="ARBA" id="ARBA00022679"/>
    </source>
</evidence>
<evidence type="ECO:0000256" key="5">
    <source>
        <dbReference type="ARBA" id="ARBA00022692"/>
    </source>
</evidence>
<evidence type="ECO:0000256" key="8">
    <source>
        <dbReference type="SAM" id="Phobius"/>
    </source>
</evidence>
<evidence type="ECO:0000256" key="7">
    <source>
        <dbReference type="ARBA" id="ARBA00023136"/>
    </source>
</evidence>
<feature type="transmembrane region" description="Helical" evidence="8">
    <location>
        <begin position="76"/>
        <end position="99"/>
    </location>
</feature>
<evidence type="ECO:0000259" key="9">
    <source>
        <dbReference type="Pfam" id="PF13231"/>
    </source>
</evidence>
<feature type="transmembrane region" description="Helical" evidence="8">
    <location>
        <begin position="269"/>
        <end position="289"/>
    </location>
</feature>
<dbReference type="InterPro" id="IPR038731">
    <property type="entry name" value="RgtA/B/C-like"/>
</dbReference>
<dbReference type="Proteomes" id="UP000315816">
    <property type="component" value="Unassembled WGS sequence"/>
</dbReference>
<dbReference type="PANTHER" id="PTHR33908:SF11">
    <property type="entry name" value="MEMBRANE PROTEIN"/>
    <property type="match status" value="1"/>
</dbReference>
<evidence type="ECO:0000313" key="11">
    <source>
        <dbReference type="Proteomes" id="UP000315816"/>
    </source>
</evidence>
<keyword evidence="6 8" id="KW-1133">Transmembrane helix</keyword>
<evidence type="ECO:0000256" key="3">
    <source>
        <dbReference type="ARBA" id="ARBA00022676"/>
    </source>
</evidence>
<keyword evidence="2" id="KW-1003">Cell membrane</keyword>
<organism evidence="10 11">
    <name type="scientific">Aliiroseovarius halocynthiae</name>
    <dbReference type="NCBI Taxonomy" id="985055"/>
    <lineage>
        <taxon>Bacteria</taxon>
        <taxon>Pseudomonadati</taxon>
        <taxon>Pseudomonadota</taxon>
        <taxon>Alphaproteobacteria</taxon>
        <taxon>Rhodobacterales</taxon>
        <taxon>Paracoccaceae</taxon>
        <taxon>Aliiroseovarius</taxon>
    </lineage>
</organism>
<feature type="transmembrane region" description="Helical" evidence="8">
    <location>
        <begin position="183"/>
        <end position="200"/>
    </location>
</feature>
<keyword evidence="5 8" id="KW-0812">Transmembrane</keyword>
<feature type="transmembrane region" description="Helical" evidence="8">
    <location>
        <begin position="111"/>
        <end position="130"/>
    </location>
</feature>
<dbReference type="OrthoDB" id="7800865at2"/>
<evidence type="ECO:0000256" key="2">
    <source>
        <dbReference type="ARBA" id="ARBA00022475"/>
    </source>
</evidence>
<feature type="domain" description="Glycosyltransferase RgtA/B/C/D-like" evidence="9">
    <location>
        <begin position="62"/>
        <end position="226"/>
    </location>
</feature>
<comment type="subcellular location">
    <subcellularLocation>
        <location evidence="1">Cell membrane</location>
        <topology evidence="1">Multi-pass membrane protein</topology>
    </subcellularLocation>
</comment>
<proteinExistence type="predicted"/>
<name>A0A545SQE9_9RHOB</name>
<evidence type="ECO:0000256" key="1">
    <source>
        <dbReference type="ARBA" id="ARBA00004651"/>
    </source>
</evidence>
<feature type="transmembrane region" description="Helical" evidence="8">
    <location>
        <begin position="319"/>
        <end position="341"/>
    </location>
</feature>
<sequence length="525" mass="58574">MQSHHARQSDWWVVRILVAVIVPIIGIYTLLEPFGRDQGIHATIAFALDEGLVTYRDVYNVKPPLTTVMHWVSQALFGHSMMAIRALDLGAATLAALGLVEIGRQLHRTPVFGIAAAIGFATLYYSYGYWEHAQTDGWAGFLLIPAVVLMLKAWACPNGRSRFLAMLGSGAILGVAFCFKYTIGGAGVLVFTPLAVNFLGKDEARFYFTDFLACFFGGAVALFVVMMTLATYGAWDDFIEIQRYVMSYVGYKGSDARSPLIGFQLPGMISVYLLVCVGVGLMLMVFDWIRNRRALVLVVAVLWIFSGWLSGAAQGKGFAYHFLPLVPAYAILIGFTVEYICHRTSGRAFSNAVAFSLLLGLYFPSQAATENMSGVRALRAANGDAVYVGNLVPFSDFDILETLEFAQTLKKHHGPDDTLFVWGFETMLYFLAETPPRYKFPYAWPFMVAHNDGRYDSDLLNRLKTVPPTHFVVQLQDATPWATGNPRSSEGQLQHFPELLAFLNENYSQIEEHSRFKLFQLKRDR</sequence>
<keyword evidence="4" id="KW-0808">Transferase</keyword>
<comment type="caution">
    <text evidence="10">The sequence shown here is derived from an EMBL/GenBank/DDBJ whole genome shotgun (WGS) entry which is preliminary data.</text>
</comment>
<keyword evidence="11" id="KW-1185">Reference proteome</keyword>
<feature type="transmembrane region" description="Helical" evidence="8">
    <location>
        <begin position="212"/>
        <end position="235"/>
    </location>
</feature>
<protein>
    <recommendedName>
        <fullName evidence="9">Glycosyltransferase RgtA/B/C/D-like domain-containing protein</fullName>
    </recommendedName>
</protein>
<dbReference type="GO" id="GO:0016763">
    <property type="term" value="F:pentosyltransferase activity"/>
    <property type="evidence" value="ECO:0007669"/>
    <property type="project" value="TreeGrafter"/>
</dbReference>
<evidence type="ECO:0000256" key="6">
    <source>
        <dbReference type="ARBA" id="ARBA00022989"/>
    </source>
</evidence>
<reference evidence="10 11" key="1">
    <citation type="submission" date="2019-06" db="EMBL/GenBank/DDBJ databases">
        <title>A novel species of marine bacteria.</title>
        <authorList>
            <person name="Wang Y."/>
        </authorList>
    </citation>
    <scope>NUCLEOTIDE SEQUENCE [LARGE SCALE GENOMIC DNA]</scope>
    <source>
        <strain evidence="10 11">MA1-10</strain>
    </source>
</reference>
<dbReference type="GO" id="GO:0009103">
    <property type="term" value="P:lipopolysaccharide biosynthetic process"/>
    <property type="evidence" value="ECO:0007669"/>
    <property type="project" value="UniProtKB-ARBA"/>
</dbReference>
<feature type="transmembrane region" description="Helical" evidence="8">
    <location>
        <begin position="294"/>
        <end position="313"/>
    </location>
</feature>